<sequence>MLPPQDKHLPCARCLGMQHASSAFRNETFWSSRARRNKMLFQSQHPGMVREVQELTQETGPSSEVTSEADVNPPSSSVRALMNKLLTKRYAWTAGAFYIMVVMGELVAAGEAETFDFAFIDADKANYDQYYKKCLLLLRKGGIIAIDNVLWGRKVLNPEKGDNDTQCIHKLNEKIHRDTRVNIGLNEEAIQDLEKDEEITRKDHGDEFEKLVIVTYGKFAWVYYHMGELTEAQSYLEKLEDICRRLSITASRYTVVHPKVYGEKALLRFSRKHSERAKECFRKALKEEPAENEWDAGFTIALYRPGVSESGDPAALQQLRRALELNPADTMIMAM</sequence>
<dbReference type="Gene3D" id="1.25.40.10">
    <property type="entry name" value="Tetratricopeptide repeat domain"/>
    <property type="match status" value="2"/>
</dbReference>
<comment type="similarity">
    <text evidence="7">Belongs to the IFIT family.</text>
</comment>
<dbReference type="SUPFAM" id="SSF53335">
    <property type="entry name" value="S-adenosyl-L-methionine-dependent methyltransferases"/>
    <property type="match status" value="1"/>
</dbReference>
<evidence type="ECO:0000256" key="6">
    <source>
        <dbReference type="ARBA" id="ARBA00023453"/>
    </source>
</evidence>
<evidence type="ECO:0000256" key="4">
    <source>
        <dbReference type="ARBA" id="ARBA00022737"/>
    </source>
</evidence>
<keyword evidence="11" id="KW-1185">Reference proteome</keyword>
<accession>A0ABS2XSA7</accession>
<keyword evidence="5 8" id="KW-0802">TPR repeat</keyword>
<keyword evidence="4" id="KW-0677">Repeat</keyword>
<evidence type="ECO:0000256" key="1">
    <source>
        <dbReference type="ARBA" id="ARBA00022603"/>
    </source>
</evidence>
<dbReference type="SUPFAM" id="SSF48452">
    <property type="entry name" value="TPR-like"/>
    <property type="match status" value="1"/>
</dbReference>
<feature type="region of interest" description="Disordered" evidence="9">
    <location>
        <begin position="53"/>
        <end position="73"/>
    </location>
</feature>
<dbReference type="PANTHER" id="PTHR10271">
    <property type="entry name" value="INTERFERON-INDUCED PROTEIN WITH TETRATRICOPEPTIDE REPEATS"/>
    <property type="match status" value="1"/>
</dbReference>
<reference evidence="10" key="1">
    <citation type="journal article" date="2021" name="Cell">
        <title>Tracing the genetic footprints of vertebrate landing in non-teleost ray-finned fishes.</title>
        <authorList>
            <person name="Bi X."/>
            <person name="Wang K."/>
            <person name="Yang L."/>
            <person name="Pan H."/>
            <person name="Jiang H."/>
            <person name="Wei Q."/>
            <person name="Fang M."/>
            <person name="Yu H."/>
            <person name="Zhu C."/>
            <person name="Cai Y."/>
            <person name="He Y."/>
            <person name="Gan X."/>
            <person name="Zeng H."/>
            <person name="Yu D."/>
            <person name="Zhu Y."/>
            <person name="Jiang H."/>
            <person name="Qiu Q."/>
            <person name="Yang H."/>
            <person name="Zhang Y.E."/>
            <person name="Wang W."/>
            <person name="Zhu M."/>
            <person name="He S."/>
            <person name="Zhang G."/>
        </authorList>
    </citation>
    <scope>NUCLEOTIDE SEQUENCE</scope>
    <source>
        <strain evidence="10">Pddl_001</strain>
    </source>
</reference>
<feature type="non-terminal residue" evidence="10">
    <location>
        <position position="335"/>
    </location>
</feature>
<organism evidence="10 11">
    <name type="scientific">Polyodon spathula</name>
    <name type="common">North American paddlefish</name>
    <name type="synonym">Squalus spathula</name>
    <dbReference type="NCBI Taxonomy" id="7913"/>
    <lineage>
        <taxon>Eukaryota</taxon>
        <taxon>Metazoa</taxon>
        <taxon>Chordata</taxon>
        <taxon>Craniata</taxon>
        <taxon>Vertebrata</taxon>
        <taxon>Euteleostomi</taxon>
        <taxon>Actinopterygii</taxon>
        <taxon>Chondrostei</taxon>
        <taxon>Acipenseriformes</taxon>
        <taxon>Polyodontidae</taxon>
        <taxon>Polyodon</taxon>
    </lineage>
</organism>
<dbReference type="PROSITE" id="PS51682">
    <property type="entry name" value="SAM_OMT_I"/>
    <property type="match status" value="1"/>
</dbReference>
<keyword evidence="1" id="KW-0489">Methyltransferase</keyword>
<evidence type="ECO:0000256" key="8">
    <source>
        <dbReference type="PROSITE-ProRule" id="PRU00339"/>
    </source>
</evidence>
<comment type="caution">
    <text evidence="10">The sequence shown here is derived from an EMBL/GenBank/DDBJ whole genome shotgun (WGS) entry which is preliminary data.</text>
</comment>
<comment type="similarity">
    <text evidence="6">Belongs to the class I-like SAM-binding methyltransferase superfamily. Cation-dependent O-methyltransferase family.</text>
</comment>
<evidence type="ECO:0000313" key="11">
    <source>
        <dbReference type="Proteomes" id="UP001166093"/>
    </source>
</evidence>
<proteinExistence type="inferred from homology"/>
<feature type="non-terminal residue" evidence="10">
    <location>
        <position position="1"/>
    </location>
</feature>
<evidence type="ECO:0000313" key="10">
    <source>
        <dbReference type="EMBL" id="MBN3277004.1"/>
    </source>
</evidence>
<keyword evidence="2" id="KW-0808">Transferase</keyword>
<dbReference type="PANTHER" id="PTHR10271:SF0">
    <property type="entry name" value="INTERFERON-INDUCED PROTEIN WITH TETRATRICOPEPTIDE REPEATS 5"/>
    <property type="match status" value="1"/>
</dbReference>
<evidence type="ECO:0000256" key="5">
    <source>
        <dbReference type="ARBA" id="ARBA00022803"/>
    </source>
</evidence>
<evidence type="ECO:0000256" key="3">
    <source>
        <dbReference type="ARBA" id="ARBA00022691"/>
    </source>
</evidence>
<dbReference type="PROSITE" id="PS50005">
    <property type="entry name" value="TPR"/>
    <property type="match status" value="1"/>
</dbReference>
<dbReference type="InterPro" id="IPR002935">
    <property type="entry name" value="SAM_O-MeTrfase"/>
</dbReference>
<keyword evidence="3" id="KW-0949">S-adenosyl-L-methionine</keyword>
<name>A0ABS2XSA7_POLSP</name>
<dbReference type="EMBL" id="JAAWVQ010065096">
    <property type="protein sequence ID" value="MBN3277004.1"/>
    <property type="molecule type" value="Genomic_DNA"/>
</dbReference>
<dbReference type="Pfam" id="PF01596">
    <property type="entry name" value="Methyltransf_3"/>
    <property type="match status" value="1"/>
</dbReference>
<gene>
    <name evidence="10" type="primary">Ifit1b_3</name>
    <name evidence="10" type="ORF">GTO93_0002755</name>
</gene>
<dbReference type="InterPro" id="IPR011990">
    <property type="entry name" value="TPR-like_helical_dom_sf"/>
</dbReference>
<evidence type="ECO:0000256" key="9">
    <source>
        <dbReference type="SAM" id="MobiDB-lite"/>
    </source>
</evidence>
<protein>
    <submittedName>
        <fullName evidence="10">IFT1B protein</fullName>
    </submittedName>
</protein>
<evidence type="ECO:0000256" key="7">
    <source>
        <dbReference type="ARBA" id="ARBA00038336"/>
    </source>
</evidence>
<dbReference type="Pfam" id="PF13181">
    <property type="entry name" value="TPR_8"/>
    <property type="match status" value="2"/>
</dbReference>
<dbReference type="InterPro" id="IPR029063">
    <property type="entry name" value="SAM-dependent_MTases_sf"/>
</dbReference>
<dbReference type="Gene3D" id="3.40.50.150">
    <property type="entry name" value="Vaccinia Virus protein VP39"/>
    <property type="match status" value="1"/>
</dbReference>
<feature type="compositionally biased region" description="Polar residues" evidence="9">
    <location>
        <begin position="54"/>
        <end position="66"/>
    </location>
</feature>
<dbReference type="SMART" id="SM00028">
    <property type="entry name" value="TPR"/>
    <property type="match status" value="2"/>
</dbReference>
<evidence type="ECO:0000256" key="2">
    <source>
        <dbReference type="ARBA" id="ARBA00022679"/>
    </source>
</evidence>
<dbReference type="Proteomes" id="UP001166093">
    <property type="component" value="Unassembled WGS sequence"/>
</dbReference>
<dbReference type="InterPro" id="IPR019734">
    <property type="entry name" value="TPR_rpt"/>
</dbReference>
<feature type="repeat" description="TPR" evidence="8">
    <location>
        <begin position="258"/>
        <end position="291"/>
    </location>
</feature>